<keyword evidence="4" id="KW-1185">Reference proteome</keyword>
<reference evidence="3" key="1">
    <citation type="submission" date="2018-11" db="EMBL/GenBank/DDBJ databases">
        <authorList>
            <person name="Alioto T."/>
            <person name="Alioto T."/>
        </authorList>
    </citation>
    <scope>NUCLEOTIDE SEQUENCE</scope>
</reference>
<organism evidence="3 4">
    <name type="scientific">Mytilus galloprovincialis</name>
    <name type="common">Mediterranean mussel</name>
    <dbReference type="NCBI Taxonomy" id="29158"/>
    <lineage>
        <taxon>Eukaryota</taxon>
        <taxon>Metazoa</taxon>
        <taxon>Spiralia</taxon>
        <taxon>Lophotrochozoa</taxon>
        <taxon>Mollusca</taxon>
        <taxon>Bivalvia</taxon>
        <taxon>Autobranchia</taxon>
        <taxon>Pteriomorphia</taxon>
        <taxon>Mytilida</taxon>
        <taxon>Mytiloidea</taxon>
        <taxon>Mytilidae</taxon>
        <taxon>Mytilinae</taxon>
        <taxon>Mytilus</taxon>
    </lineage>
</organism>
<sequence length="243" mass="27158">MEKSFLHFDGTGTDKINWFSQEDLLNSSYSDLKTASPDVNGYHFAVEGYSRVRRRFFVSKSFGGCSEDFGWLLVSGGFDGACSYEPANTLTILYSTGYMAMKFEELKSSTCQPLTSQADNCSTPVQLASYIYCYRLCNKSSSETNLQEKIQKLKKELSVSERDTSKYRRSLTSARDDRYSSKTIGLVGALGIALVVGFIVTLDSVKICQKCSKINKVTTENTACSNEMQKRKSTTRKGMNKDI</sequence>
<comment type="caution">
    <text evidence="3">The sequence shown here is derived from an EMBL/GenBank/DDBJ whole genome shotgun (WGS) entry which is preliminary data.</text>
</comment>
<dbReference type="EMBL" id="UYJE01004022">
    <property type="protein sequence ID" value="VDI24358.1"/>
    <property type="molecule type" value="Genomic_DNA"/>
</dbReference>
<evidence type="ECO:0000313" key="4">
    <source>
        <dbReference type="Proteomes" id="UP000596742"/>
    </source>
</evidence>
<evidence type="ECO:0000256" key="1">
    <source>
        <dbReference type="SAM" id="MobiDB-lite"/>
    </source>
</evidence>
<gene>
    <name evidence="3" type="ORF">MGAL_10B050996</name>
</gene>
<accession>A0A8B6DS73</accession>
<evidence type="ECO:0000313" key="3">
    <source>
        <dbReference type="EMBL" id="VDI24358.1"/>
    </source>
</evidence>
<dbReference type="Proteomes" id="UP000596742">
    <property type="component" value="Unassembled WGS sequence"/>
</dbReference>
<keyword evidence="2" id="KW-0812">Transmembrane</keyword>
<protein>
    <submittedName>
        <fullName evidence="3">Uncharacterized protein</fullName>
    </submittedName>
</protein>
<dbReference type="OrthoDB" id="6104222at2759"/>
<feature type="region of interest" description="Disordered" evidence="1">
    <location>
        <begin position="223"/>
        <end position="243"/>
    </location>
</feature>
<proteinExistence type="predicted"/>
<name>A0A8B6DS73_MYTGA</name>
<feature type="transmembrane region" description="Helical" evidence="2">
    <location>
        <begin position="183"/>
        <end position="202"/>
    </location>
</feature>
<keyword evidence="2" id="KW-1133">Transmembrane helix</keyword>
<evidence type="ECO:0000256" key="2">
    <source>
        <dbReference type="SAM" id="Phobius"/>
    </source>
</evidence>
<dbReference type="AlphaFoldDB" id="A0A8B6DS73"/>
<keyword evidence="2" id="KW-0472">Membrane</keyword>